<dbReference type="InParanoid" id="A0A0P0WJW5"/>
<dbReference type="Gramene" id="Os05t0248301-01">
    <property type="protein sequence ID" value="Os05t0248301-01"/>
    <property type="gene ID" value="Os05g0248301"/>
</dbReference>
<reference evidence="2" key="1">
    <citation type="journal article" date="2005" name="Nature">
        <title>The map-based sequence of the rice genome.</title>
        <authorList>
            <consortium name="International rice genome sequencing project (IRGSP)"/>
            <person name="Matsumoto T."/>
            <person name="Wu J."/>
            <person name="Kanamori H."/>
            <person name="Katayose Y."/>
            <person name="Fujisawa M."/>
            <person name="Namiki N."/>
            <person name="Mizuno H."/>
            <person name="Yamamoto K."/>
            <person name="Antonio B.A."/>
            <person name="Baba T."/>
            <person name="Sakata K."/>
            <person name="Nagamura Y."/>
            <person name="Aoki H."/>
            <person name="Arikawa K."/>
            <person name="Arita K."/>
            <person name="Bito T."/>
            <person name="Chiden Y."/>
            <person name="Fujitsuka N."/>
            <person name="Fukunaka R."/>
            <person name="Hamada M."/>
            <person name="Harada C."/>
            <person name="Hayashi A."/>
            <person name="Hijishita S."/>
            <person name="Honda M."/>
            <person name="Hosokawa S."/>
            <person name="Ichikawa Y."/>
            <person name="Idonuma A."/>
            <person name="Iijima M."/>
            <person name="Ikeda M."/>
            <person name="Ikeno M."/>
            <person name="Ito K."/>
            <person name="Ito S."/>
            <person name="Ito T."/>
            <person name="Ito Y."/>
            <person name="Ito Y."/>
            <person name="Iwabuchi A."/>
            <person name="Kamiya K."/>
            <person name="Karasawa W."/>
            <person name="Kurita K."/>
            <person name="Katagiri S."/>
            <person name="Kikuta A."/>
            <person name="Kobayashi H."/>
            <person name="Kobayashi N."/>
            <person name="Machita K."/>
            <person name="Maehara T."/>
            <person name="Masukawa M."/>
            <person name="Mizubayashi T."/>
            <person name="Mukai Y."/>
            <person name="Nagasaki H."/>
            <person name="Nagata Y."/>
            <person name="Naito S."/>
            <person name="Nakashima M."/>
            <person name="Nakama Y."/>
            <person name="Nakamichi Y."/>
            <person name="Nakamura M."/>
            <person name="Meguro A."/>
            <person name="Negishi M."/>
            <person name="Ohta I."/>
            <person name="Ohta T."/>
            <person name="Okamoto M."/>
            <person name="Ono N."/>
            <person name="Saji S."/>
            <person name="Sakaguchi M."/>
            <person name="Sakai K."/>
            <person name="Shibata M."/>
            <person name="Shimokawa T."/>
            <person name="Song J."/>
            <person name="Takazaki Y."/>
            <person name="Terasawa K."/>
            <person name="Tsugane M."/>
            <person name="Tsuji K."/>
            <person name="Ueda S."/>
            <person name="Waki K."/>
            <person name="Yamagata H."/>
            <person name="Yamamoto M."/>
            <person name="Yamamoto S."/>
            <person name="Yamane H."/>
            <person name="Yoshiki S."/>
            <person name="Yoshihara R."/>
            <person name="Yukawa K."/>
            <person name="Zhong H."/>
            <person name="Yano M."/>
            <person name="Yuan Q."/>
            <person name="Ouyang S."/>
            <person name="Liu J."/>
            <person name="Jones K.M."/>
            <person name="Gansberger K."/>
            <person name="Moffat K."/>
            <person name="Hill J."/>
            <person name="Bera J."/>
            <person name="Fadrosh D."/>
            <person name="Jin S."/>
            <person name="Johri S."/>
            <person name="Kim M."/>
            <person name="Overton L."/>
            <person name="Reardon M."/>
            <person name="Tsitrin T."/>
            <person name="Vuong H."/>
            <person name="Weaver B."/>
            <person name="Ciecko A."/>
            <person name="Tallon L."/>
            <person name="Jackson J."/>
            <person name="Pai G."/>
            <person name="Aken S.V."/>
            <person name="Utterback T."/>
            <person name="Reidmuller S."/>
            <person name="Feldblyum T."/>
            <person name="Hsiao J."/>
            <person name="Zismann V."/>
            <person name="Iobst S."/>
            <person name="de Vazeille A.R."/>
            <person name="Buell C.R."/>
            <person name="Ying K."/>
            <person name="Li Y."/>
            <person name="Lu T."/>
            <person name="Huang Y."/>
            <person name="Zhao Q."/>
            <person name="Feng Q."/>
            <person name="Zhang L."/>
            <person name="Zhu J."/>
            <person name="Weng Q."/>
            <person name="Mu J."/>
            <person name="Lu Y."/>
            <person name="Fan D."/>
            <person name="Liu Y."/>
            <person name="Guan J."/>
            <person name="Zhang Y."/>
            <person name="Yu S."/>
            <person name="Liu X."/>
            <person name="Zhang Y."/>
            <person name="Hong G."/>
            <person name="Han B."/>
            <person name="Choisne N."/>
            <person name="Demange N."/>
            <person name="Orjeda G."/>
            <person name="Samain S."/>
            <person name="Cattolico L."/>
            <person name="Pelletier E."/>
            <person name="Couloux A."/>
            <person name="Segurens B."/>
            <person name="Wincker P."/>
            <person name="D'Hont A."/>
            <person name="Scarpelli C."/>
            <person name="Weissenbach J."/>
            <person name="Salanoubat M."/>
            <person name="Quetier F."/>
            <person name="Yu Y."/>
            <person name="Kim H.R."/>
            <person name="Rambo T."/>
            <person name="Currie J."/>
            <person name="Collura K."/>
            <person name="Luo M."/>
            <person name="Yang T."/>
            <person name="Ammiraju J.S.S."/>
            <person name="Engler F."/>
            <person name="Soderlund C."/>
            <person name="Wing R.A."/>
            <person name="Palmer L.E."/>
            <person name="de la Bastide M."/>
            <person name="Spiegel L."/>
            <person name="Nascimento L."/>
            <person name="Zutavern T."/>
            <person name="O'Shaughnessy A."/>
            <person name="Dike S."/>
            <person name="Dedhia N."/>
            <person name="Preston R."/>
            <person name="Balija V."/>
            <person name="McCombie W.R."/>
            <person name="Chow T."/>
            <person name="Chen H."/>
            <person name="Chung M."/>
            <person name="Chen C."/>
            <person name="Shaw J."/>
            <person name="Wu H."/>
            <person name="Hsiao K."/>
            <person name="Chao Y."/>
            <person name="Chu M."/>
            <person name="Cheng C."/>
            <person name="Hour A."/>
            <person name="Lee P."/>
            <person name="Lin S."/>
            <person name="Lin Y."/>
            <person name="Liou J."/>
            <person name="Liu S."/>
            <person name="Hsing Y."/>
            <person name="Raghuvanshi S."/>
            <person name="Mohanty A."/>
            <person name="Bharti A.K."/>
            <person name="Gaur A."/>
            <person name="Gupta V."/>
            <person name="Kumar D."/>
            <person name="Ravi V."/>
            <person name="Vij S."/>
            <person name="Kapur A."/>
            <person name="Khurana P."/>
            <person name="Khurana P."/>
            <person name="Khurana J.P."/>
            <person name="Tyagi A.K."/>
            <person name="Gaikwad K."/>
            <person name="Singh A."/>
            <person name="Dalal V."/>
            <person name="Srivastava S."/>
            <person name="Dixit A."/>
            <person name="Pal A.K."/>
            <person name="Ghazi I.A."/>
            <person name="Yadav M."/>
            <person name="Pandit A."/>
            <person name="Bhargava A."/>
            <person name="Sureshbabu K."/>
            <person name="Batra K."/>
            <person name="Sharma T.R."/>
            <person name="Mohapatra T."/>
            <person name="Singh N.K."/>
            <person name="Messing J."/>
            <person name="Nelson A.B."/>
            <person name="Fuks G."/>
            <person name="Kavchok S."/>
            <person name="Keizer G."/>
            <person name="Linton E."/>
            <person name="Llaca V."/>
            <person name="Song R."/>
            <person name="Tanyolac B."/>
            <person name="Young S."/>
            <person name="Ho-Il K."/>
            <person name="Hahn J.H."/>
            <person name="Sangsakoo G."/>
            <person name="Vanavichit A."/>
            <person name="de Mattos Luiz.A.T."/>
            <person name="Zimmer P.D."/>
            <person name="Malone G."/>
            <person name="Dellagostin O."/>
            <person name="de Oliveira A.C."/>
            <person name="Bevan M."/>
            <person name="Bancroft I."/>
            <person name="Minx P."/>
            <person name="Cordum H."/>
            <person name="Wilson R."/>
            <person name="Cheng Z."/>
            <person name="Jin W."/>
            <person name="Jiang J."/>
            <person name="Leong S.A."/>
            <person name="Iwama H."/>
            <person name="Gojobori T."/>
            <person name="Itoh T."/>
            <person name="Niimura Y."/>
            <person name="Fujii Y."/>
            <person name="Habara T."/>
            <person name="Sakai H."/>
            <person name="Sato Y."/>
            <person name="Wilson G."/>
            <person name="Kumar K."/>
            <person name="McCouch S."/>
            <person name="Juretic N."/>
            <person name="Hoen D."/>
            <person name="Wright S."/>
            <person name="Bruskiewich R."/>
            <person name="Bureau T."/>
            <person name="Miyao A."/>
            <person name="Hirochika H."/>
            <person name="Nishikawa T."/>
            <person name="Kadowaki K."/>
            <person name="Sugiura M."/>
            <person name="Burr B."/>
            <person name="Sasaki T."/>
        </authorList>
    </citation>
    <scope>NUCLEOTIDE SEQUENCE [LARGE SCALE GENOMIC DNA]</scope>
    <source>
        <strain evidence="2">cv. Nipponbare</strain>
    </source>
</reference>
<dbReference type="PaxDb" id="39947-A0A0P0WJW5"/>
<protein>
    <submittedName>
        <fullName evidence="1">Os05g0248301 protein</fullName>
    </submittedName>
</protein>
<reference evidence="1 2" key="2">
    <citation type="journal article" date="2013" name="Plant Cell Physiol.">
        <title>Rice Annotation Project Database (RAP-DB): an integrative and interactive database for rice genomics.</title>
        <authorList>
            <person name="Sakai H."/>
            <person name="Lee S.S."/>
            <person name="Tanaka T."/>
            <person name="Numa H."/>
            <person name="Kim J."/>
            <person name="Kawahara Y."/>
            <person name="Wakimoto H."/>
            <person name="Yang C.C."/>
            <person name="Iwamoto M."/>
            <person name="Abe T."/>
            <person name="Yamada Y."/>
            <person name="Muto A."/>
            <person name="Inokuchi H."/>
            <person name="Ikemura T."/>
            <person name="Matsumoto T."/>
            <person name="Sasaki T."/>
            <person name="Itoh T."/>
        </authorList>
    </citation>
    <scope>NUCLEOTIDE SEQUENCE [LARGE SCALE GENOMIC DNA]</scope>
    <source>
        <strain evidence="2">cv. Nipponbare</strain>
    </source>
</reference>
<feature type="non-terminal residue" evidence="1">
    <location>
        <position position="1"/>
    </location>
</feature>
<evidence type="ECO:0000313" key="1">
    <source>
        <dbReference type="EMBL" id="BAS93012.1"/>
    </source>
</evidence>
<dbReference type="AlphaFoldDB" id="A0A0P0WJW5"/>
<sequence>VVFNPWIEPSRPEPVQPCRSSFQIRPPRCSSFQISCGNGILSISSTISLRNPQKFLWKSFPISRINLSFFRRGS</sequence>
<dbReference type="Proteomes" id="UP000059680">
    <property type="component" value="Chromosome 5"/>
</dbReference>
<proteinExistence type="predicted"/>
<accession>A0A0P0WJW5</accession>
<gene>
    <name evidence="1" type="ordered locus">Os05g0248301</name>
    <name evidence="1" type="ORF">OSNPB_050248301</name>
</gene>
<keyword evidence="2" id="KW-1185">Reference proteome</keyword>
<evidence type="ECO:0000313" key="2">
    <source>
        <dbReference type="Proteomes" id="UP000059680"/>
    </source>
</evidence>
<name>A0A0P0WJW5_ORYSJ</name>
<reference evidence="1 2" key="3">
    <citation type="journal article" date="2013" name="Rice">
        <title>Improvement of the Oryza sativa Nipponbare reference genome using next generation sequence and optical map data.</title>
        <authorList>
            <person name="Kawahara Y."/>
            <person name="de la Bastide M."/>
            <person name="Hamilton J.P."/>
            <person name="Kanamori H."/>
            <person name="McCombie W.R."/>
            <person name="Ouyang S."/>
            <person name="Schwartz D.C."/>
            <person name="Tanaka T."/>
            <person name="Wu J."/>
            <person name="Zhou S."/>
            <person name="Childs K.L."/>
            <person name="Davidson R.M."/>
            <person name="Lin H."/>
            <person name="Quesada-Ocampo L."/>
            <person name="Vaillancourt B."/>
            <person name="Sakai H."/>
            <person name="Lee S.S."/>
            <person name="Kim J."/>
            <person name="Numa H."/>
            <person name="Itoh T."/>
            <person name="Buell C.R."/>
            <person name="Matsumoto T."/>
        </authorList>
    </citation>
    <scope>NUCLEOTIDE SEQUENCE [LARGE SCALE GENOMIC DNA]</scope>
    <source>
        <strain evidence="2">cv. Nipponbare</strain>
    </source>
</reference>
<dbReference type="EMBL" id="AP014961">
    <property type="protein sequence ID" value="BAS93012.1"/>
    <property type="molecule type" value="Genomic_DNA"/>
</dbReference>
<organism evidence="1 2">
    <name type="scientific">Oryza sativa subsp. japonica</name>
    <name type="common">Rice</name>
    <dbReference type="NCBI Taxonomy" id="39947"/>
    <lineage>
        <taxon>Eukaryota</taxon>
        <taxon>Viridiplantae</taxon>
        <taxon>Streptophyta</taxon>
        <taxon>Embryophyta</taxon>
        <taxon>Tracheophyta</taxon>
        <taxon>Spermatophyta</taxon>
        <taxon>Magnoliopsida</taxon>
        <taxon>Liliopsida</taxon>
        <taxon>Poales</taxon>
        <taxon>Poaceae</taxon>
        <taxon>BOP clade</taxon>
        <taxon>Oryzoideae</taxon>
        <taxon>Oryzeae</taxon>
        <taxon>Oryzinae</taxon>
        <taxon>Oryza</taxon>
        <taxon>Oryza sativa</taxon>
    </lineage>
</organism>